<dbReference type="PROSITE" id="PS50878">
    <property type="entry name" value="RT_POL"/>
    <property type="match status" value="1"/>
</dbReference>
<dbReference type="Proteomes" id="UP001454036">
    <property type="component" value="Unassembled WGS sequence"/>
</dbReference>
<evidence type="ECO:0000259" key="1">
    <source>
        <dbReference type="PROSITE" id="PS50878"/>
    </source>
</evidence>
<protein>
    <recommendedName>
        <fullName evidence="1">Reverse transcriptase domain-containing protein</fullName>
    </recommendedName>
</protein>
<sequence length="571" mass="65362">MGFSEQIQLYFDYPHPQNDHPTQYVSVSIALCNVVAKVVGKVLATRLKSVLPSVISESHSVFVPQRLIMDNVLLSFEAHHFLKNQRLGKKGFMSIKLDMLKAYDRIEWSFLRAMLIKLDFSVLWVKIIMDYVTLESYSVLVNGDQTGYIKPSRGIRQGDPLSPYLFIICTEGLIALIRDACLKGTIKGIKLGAMLEHLSHLLFANDTLLLGEATVEEALSFKAILSQYEEWSGQKVSIQKSSVVFSPNVQKTNRDAITNILGMPEVATHGKYLGLPTIIGGSKKAIFTSPVERVKLRIVDWKQRILSKAGKEVWRLLIEPTSVLAKVFKAKYFSDEDYWTASMGPKSSFTWRSLISVRNIMKQAIRWKTGDGKTIRIWEDNWLNHTWLRKHITPTLEDFPNATVSDLIDKDIGTWNISKVRSGFYNVDSKEILKISLNNLNQADTLLWGPHQKGCFSVKTAYEFIHTLSQETSSGPTTSNSQRFNYKKFWKIKIQGKIKHFLWRALYDNLATSNKLRQRKVEVQQTFILCGIQEETVVHVLHLCRFTNRLLKITHIIGREISFQDLFELGW</sequence>
<dbReference type="InterPro" id="IPR043502">
    <property type="entry name" value="DNA/RNA_pol_sf"/>
</dbReference>
<gene>
    <name evidence="2" type="ORF">LIER_11950</name>
</gene>
<dbReference type="InterPro" id="IPR026960">
    <property type="entry name" value="RVT-Znf"/>
</dbReference>
<dbReference type="AlphaFoldDB" id="A0AAV3PRS4"/>
<dbReference type="SUPFAM" id="SSF56672">
    <property type="entry name" value="DNA/RNA polymerases"/>
    <property type="match status" value="1"/>
</dbReference>
<feature type="domain" description="Reverse transcriptase" evidence="1">
    <location>
        <begin position="1"/>
        <end position="277"/>
    </location>
</feature>
<organism evidence="2 3">
    <name type="scientific">Lithospermum erythrorhizon</name>
    <name type="common">Purple gromwell</name>
    <name type="synonym">Lithospermum officinale var. erythrorhizon</name>
    <dbReference type="NCBI Taxonomy" id="34254"/>
    <lineage>
        <taxon>Eukaryota</taxon>
        <taxon>Viridiplantae</taxon>
        <taxon>Streptophyta</taxon>
        <taxon>Embryophyta</taxon>
        <taxon>Tracheophyta</taxon>
        <taxon>Spermatophyta</taxon>
        <taxon>Magnoliopsida</taxon>
        <taxon>eudicotyledons</taxon>
        <taxon>Gunneridae</taxon>
        <taxon>Pentapetalae</taxon>
        <taxon>asterids</taxon>
        <taxon>lamiids</taxon>
        <taxon>Boraginales</taxon>
        <taxon>Boraginaceae</taxon>
        <taxon>Boraginoideae</taxon>
        <taxon>Lithospermeae</taxon>
        <taxon>Lithospermum</taxon>
    </lineage>
</organism>
<dbReference type="EMBL" id="BAABME010002255">
    <property type="protein sequence ID" value="GAA0153793.1"/>
    <property type="molecule type" value="Genomic_DNA"/>
</dbReference>
<dbReference type="Pfam" id="PF13966">
    <property type="entry name" value="zf-RVT"/>
    <property type="match status" value="1"/>
</dbReference>
<dbReference type="PANTHER" id="PTHR33116:SF86">
    <property type="entry name" value="REVERSE TRANSCRIPTASE DOMAIN-CONTAINING PROTEIN"/>
    <property type="match status" value="1"/>
</dbReference>
<keyword evidence="3" id="KW-1185">Reference proteome</keyword>
<evidence type="ECO:0000313" key="2">
    <source>
        <dbReference type="EMBL" id="GAA0153793.1"/>
    </source>
</evidence>
<proteinExistence type="predicted"/>
<dbReference type="PANTHER" id="PTHR33116">
    <property type="entry name" value="REVERSE TRANSCRIPTASE ZINC-BINDING DOMAIN-CONTAINING PROTEIN-RELATED-RELATED"/>
    <property type="match status" value="1"/>
</dbReference>
<evidence type="ECO:0000313" key="3">
    <source>
        <dbReference type="Proteomes" id="UP001454036"/>
    </source>
</evidence>
<dbReference type="Pfam" id="PF00078">
    <property type="entry name" value="RVT_1"/>
    <property type="match status" value="1"/>
</dbReference>
<comment type="caution">
    <text evidence="2">The sequence shown here is derived from an EMBL/GenBank/DDBJ whole genome shotgun (WGS) entry which is preliminary data.</text>
</comment>
<dbReference type="CDD" id="cd01650">
    <property type="entry name" value="RT_nLTR_like"/>
    <property type="match status" value="1"/>
</dbReference>
<accession>A0AAV3PRS4</accession>
<dbReference type="InterPro" id="IPR000477">
    <property type="entry name" value="RT_dom"/>
</dbReference>
<reference evidence="2 3" key="1">
    <citation type="submission" date="2024-01" db="EMBL/GenBank/DDBJ databases">
        <title>The complete chloroplast genome sequence of Lithospermum erythrorhizon: insights into the phylogenetic relationship among Boraginaceae species and the maternal lineages of purple gromwells.</title>
        <authorList>
            <person name="Okada T."/>
            <person name="Watanabe K."/>
        </authorList>
    </citation>
    <scope>NUCLEOTIDE SEQUENCE [LARGE SCALE GENOMIC DNA]</scope>
</reference>
<name>A0AAV3PRS4_LITER</name>